<dbReference type="PANTHER" id="PTHR21588:SF18">
    <property type="entry name" value="MICOS COMPLEX SUBUNIT MIC19"/>
    <property type="match status" value="1"/>
</dbReference>
<dbReference type="AlphaFoldDB" id="A0A817TL33"/>
<evidence type="ECO:0000313" key="6">
    <source>
        <dbReference type="Proteomes" id="UP000663873"/>
    </source>
</evidence>
<dbReference type="PANTHER" id="PTHR21588">
    <property type="entry name" value="COILED-COIL-HELIX-COILED-COIL-HELIX DOMAIN CONTAINING 6"/>
    <property type="match status" value="1"/>
</dbReference>
<dbReference type="GO" id="GO:0061617">
    <property type="term" value="C:MICOS complex"/>
    <property type="evidence" value="ECO:0007669"/>
    <property type="project" value="TreeGrafter"/>
</dbReference>
<feature type="compositionally biased region" description="Polar residues" evidence="2">
    <location>
        <begin position="202"/>
        <end position="212"/>
    </location>
</feature>
<feature type="compositionally biased region" description="Polar residues" evidence="2">
    <location>
        <begin position="179"/>
        <end position="188"/>
    </location>
</feature>
<feature type="coiled-coil region" evidence="1">
    <location>
        <begin position="87"/>
        <end position="126"/>
    </location>
</feature>
<evidence type="ECO:0000256" key="1">
    <source>
        <dbReference type="SAM" id="Coils"/>
    </source>
</evidence>
<evidence type="ECO:0000313" key="5">
    <source>
        <dbReference type="Proteomes" id="UP000663825"/>
    </source>
</evidence>
<comment type="caution">
    <text evidence="3">The sequence shown here is derived from an EMBL/GenBank/DDBJ whole genome shotgun (WGS) entry which is preliminary data.</text>
</comment>
<evidence type="ECO:0000313" key="3">
    <source>
        <dbReference type="EMBL" id="CAF3312178.1"/>
    </source>
</evidence>
<evidence type="ECO:0000256" key="2">
    <source>
        <dbReference type="SAM" id="MobiDB-lite"/>
    </source>
</evidence>
<keyword evidence="1" id="KW-0175">Coiled coil</keyword>
<dbReference type="EMBL" id="CAJOBP010000662">
    <property type="protein sequence ID" value="CAF4206428.1"/>
    <property type="molecule type" value="Genomic_DNA"/>
</dbReference>
<proteinExistence type="predicted"/>
<evidence type="ECO:0000313" key="4">
    <source>
        <dbReference type="EMBL" id="CAF4206428.1"/>
    </source>
</evidence>
<dbReference type="Proteomes" id="UP000663873">
    <property type="component" value="Unassembled WGS sequence"/>
</dbReference>
<evidence type="ECO:0008006" key="7">
    <source>
        <dbReference type="Google" id="ProtNLM"/>
    </source>
</evidence>
<reference evidence="3" key="1">
    <citation type="submission" date="2021-02" db="EMBL/GenBank/DDBJ databases">
        <authorList>
            <person name="Nowell W R."/>
        </authorList>
    </citation>
    <scope>NUCLEOTIDE SEQUENCE</scope>
</reference>
<dbReference type="OrthoDB" id="70030at2759"/>
<keyword evidence="6" id="KW-1185">Reference proteome</keyword>
<accession>A0A817TL33</accession>
<dbReference type="GO" id="GO:0007007">
    <property type="term" value="P:inner mitochondrial membrane organization"/>
    <property type="evidence" value="ECO:0007669"/>
    <property type="project" value="TreeGrafter"/>
</dbReference>
<organism evidence="3 5">
    <name type="scientific">Rotaria socialis</name>
    <dbReference type="NCBI Taxonomy" id="392032"/>
    <lineage>
        <taxon>Eukaryota</taxon>
        <taxon>Metazoa</taxon>
        <taxon>Spiralia</taxon>
        <taxon>Gnathifera</taxon>
        <taxon>Rotifera</taxon>
        <taxon>Eurotatoria</taxon>
        <taxon>Bdelloidea</taxon>
        <taxon>Philodinida</taxon>
        <taxon>Philodinidae</taxon>
        <taxon>Rotaria</taxon>
    </lineage>
</organism>
<dbReference type="EMBL" id="CAJNXB010003405">
    <property type="protein sequence ID" value="CAF3312178.1"/>
    <property type="molecule type" value="Genomic_DNA"/>
</dbReference>
<protein>
    <recommendedName>
        <fullName evidence="7">Coiled-coil-helix-coiled-coil-helix domain-containing protein 3, mitochondrial</fullName>
    </recommendedName>
</protein>
<gene>
    <name evidence="3" type="ORF">TIS948_LOCUS19379</name>
    <name evidence="4" type="ORF">UJA718_LOCUS6867</name>
</gene>
<sequence>MGANGTKEQPRNITVDNQLLMTEAALQQLQSSVGKSFPQAVNTRTSGTDSPTTLKATNNNIPLPTIDTTATVETWRALSSSVNDAELQRLRQEYKQKLLEQDRINREKFNLTKENLAAEIENVEKKFSKYIYSPICELERSEIEQCYLANPKQVLACSLIAEKFIKCVQQHREQSLRISHTNTNSLNNKEAPEQHSYVDPFSANTSPNADSN</sequence>
<dbReference type="InterPro" id="IPR052632">
    <property type="entry name" value="MICOS_subunit_Mic19"/>
</dbReference>
<feature type="region of interest" description="Disordered" evidence="2">
    <location>
        <begin position="179"/>
        <end position="212"/>
    </location>
</feature>
<name>A0A817TL33_9BILA</name>
<dbReference type="Proteomes" id="UP000663825">
    <property type="component" value="Unassembled WGS sequence"/>
</dbReference>